<dbReference type="CDD" id="cd00673">
    <property type="entry name" value="AlaRS_core"/>
    <property type="match status" value="1"/>
</dbReference>
<dbReference type="EMBL" id="VHSG01000004">
    <property type="protein sequence ID" value="TQV85237.1"/>
    <property type="molecule type" value="Genomic_DNA"/>
</dbReference>
<dbReference type="PANTHER" id="PTHR11777:SF9">
    <property type="entry name" value="ALANINE--TRNA LIGASE, CYTOPLASMIC"/>
    <property type="match status" value="1"/>
</dbReference>
<keyword evidence="5 12" id="KW-0479">Metal-binding</keyword>
<keyword evidence="8 12" id="KW-0067">ATP-binding</keyword>
<comment type="caution">
    <text evidence="15">The sequence shown here is derived from an EMBL/GenBank/DDBJ whole genome shotgun (WGS) entry which is preliminary data.</text>
</comment>
<dbReference type="GO" id="GO:0006419">
    <property type="term" value="P:alanyl-tRNA aminoacylation"/>
    <property type="evidence" value="ECO:0007669"/>
    <property type="project" value="UniProtKB-UniRule"/>
</dbReference>
<dbReference type="GO" id="GO:0000049">
    <property type="term" value="F:tRNA binding"/>
    <property type="evidence" value="ECO:0007669"/>
    <property type="project" value="UniProtKB-KW"/>
</dbReference>
<dbReference type="Gene3D" id="6.10.250.550">
    <property type="match status" value="1"/>
</dbReference>
<feature type="binding site" evidence="12">
    <location>
        <position position="552"/>
    </location>
    <ligand>
        <name>Zn(2+)</name>
        <dbReference type="ChEBI" id="CHEBI:29105"/>
    </ligand>
</feature>
<dbReference type="Gene3D" id="3.30.980.10">
    <property type="entry name" value="Threonyl-trna Synthetase, Chain A, domain 2"/>
    <property type="match status" value="1"/>
</dbReference>
<evidence type="ECO:0000256" key="10">
    <source>
        <dbReference type="ARBA" id="ARBA00022917"/>
    </source>
</evidence>
<feature type="coiled-coil region" evidence="13">
    <location>
        <begin position="714"/>
        <end position="741"/>
    </location>
</feature>
<dbReference type="SUPFAM" id="SSF55186">
    <property type="entry name" value="ThrRS/AlaRS common domain"/>
    <property type="match status" value="1"/>
</dbReference>
<comment type="similarity">
    <text evidence="2 12">Belongs to the class-II aminoacyl-tRNA synthetase family.</text>
</comment>
<dbReference type="FunFam" id="3.30.930.10:FF:000004">
    <property type="entry name" value="Alanine--tRNA ligase"/>
    <property type="match status" value="1"/>
</dbReference>
<dbReference type="SUPFAM" id="SSF55681">
    <property type="entry name" value="Class II aaRS and biotin synthetases"/>
    <property type="match status" value="1"/>
</dbReference>
<keyword evidence="12" id="KW-0963">Cytoplasm</keyword>
<sequence length="866" mass="93459">MKSAEIRDAFLKFFESQGHTRVPSSSLVPADDPTLLFTNAGMNQFKDVFLGADKRPYTRAASSQRCVRAGGKHNDLENVGYTARHHTFFEMLGNFSFGDYFKRDAIRFAWQFLTAVLGLPPARLWVTVHVSDDEAAAIWMDEIGIDPARFSRLDEDNFWQMGDTGPCGPCSEIFYDHGEAVPGGPPGSDNDDLDRYIEIWNLVFMQYERQPDGELVPLPKPSVDTGMGLERIAAVMQGVHSNYEIDLFQHLLQAAVEVTGARDSNSKSLCVIADHIRSCAFLVADGVIPANEGRGYVLRRIIRRAIRHGHKLGQKKAFFHRLVAALAAEMGPAYPELVEQQARIEKVLLAEEEQFEKTLDKGMAVLEAALVDLKGTEIPGAVVFNLYDTYGFPADLTNDIARERGLTLDMGGYETCMEQQRARARAAGSFKVDYTASLNLEGDTDFLGYDSLAESGKVVALLSEQGPVDSLKAGEQGVIVLDRTPFYAEAGGQVGDTGFLSGAGSRFEVRDCTKGGGNHLHHGCLLEGHIKVGDSLDAEVDAGVRRDTALNHSATHLLHAALRQVLGQHVTQKGSLVDSQRLRFDFSHFEPVSAAQLKTIEQLVNEQIRLNSPVQIELCDMDTAIARGAMALFDEKYGDEVRVLTMGQGFSVELCGGTHVERTGDIGLLRVVSESGIAAGVRRIEAVTGAGALALFDRTQAQVERAAGLLKTNTETLTDKLAQLVQQNRAAEKEIAVLKAKLASAASGDLQTQAVNIDGVNVLAVNLEGADAKSLRDTADQLKNKLEPAVVLLAAVTGDKVALVAGVTKNLTKRVKAGDLMKHVAAQVGGKGGGRADMAQGGGSDVASLPAVLGAVPEWVKTQLVG</sequence>
<evidence type="ECO:0000259" key="14">
    <source>
        <dbReference type="PROSITE" id="PS50860"/>
    </source>
</evidence>
<dbReference type="SUPFAM" id="SSF50447">
    <property type="entry name" value="Translation proteins"/>
    <property type="match status" value="1"/>
</dbReference>
<dbReference type="FunFam" id="3.30.54.20:FF:000001">
    <property type="entry name" value="Alanine--tRNA ligase"/>
    <property type="match status" value="1"/>
</dbReference>
<comment type="catalytic activity">
    <reaction evidence="12">
        <text>tRNA(Ala) + L-alanine + ATP = L-alanyl-tRNA(Ala) + AMP + diphosphate</text>
        <dbReference type="Rhea" id="RHEA:12540"/>
        <dbReference type="Rhea" id="RHEA-COMP:9657"/>
        <dbReference type="Rhea" id="RHEA-COMP:9923"/>
        <dbReference type="ChEBI" id="CHEBI:30616"/>
        <dbReference type="ChEBI" id="CHEBI:33019"/>
        <dbReference type="ChEBI" id="CHEBI:57972"/>
        <dbReference type="ChEBI" id="CHEBI:78442"/>
        <dbReference type="ChEBI" id="CHEBI:78497"/>
        <dbReference type="ChEBI" id="CHEBI:456215"/>
        <dbReference type="EC" id="6.1.1.7"/>
    </reaction>
</comment>
<keyword evidence="9 12" id="KW-0694">RNA-binding</keyword>
<evidence type="ECO:0000256" key="5">
    <source>
        <dbReference type="ARBA" id="ARBA00022723"/>
    </source>
</evidence>
<evidence type="ECO:0000313" key="15">
    <source>
        <dbReference type="EMBL" id="TQV85237.1"/>
    </source>
</evidence>
<keyword evidence="10 12" id="KW-0648">Protein biosynthesis</keyword>
<dbReference type="InterPro" id="IPR018162">
    <property type="entry name" value="Ala-tRNA-ligase_IIc_anticod-bd"/>
</dbReference>
<dbReference type="InterPro" id="IPR002318">
    <property type="entry name" value="Ala-tRNA-lgiase_IIc"/>
</dbReference>
<dbReference type="InterPro" id="IPR012947">
    <property type="entry name" value="tRNA_SAD"/>
</dbReference>
<keyword evidence="3 12" id="KW-0820">tRNA-binding</keyword>
<evidence type="ECO:0000256" key="3">
    <source>
        <dbReference type="ARBA" id="ARBA00022555"/>
    </source>
</evidence>
<comment type="domain">
    <text evidence="12">Consists of three domains; the N-terminal catalytic domain, the editing domain and the C-terminal C-Ala domain. The editing domain removes incorrectly charged amino acids, while the C-Ala domain, along with tRNA(Ala), serves as a bridge to cooperatively bring together the editing and aminoacylation centers thus stimulating deacylation of misacylated tRNAs.</text>
</comment>
<dbReference type="SMART" id="SM00863">
    <property type="entry name" value="tRNA_SAD"/>
    <property type="match status" value="1"/>
</dbReference>
<reference evidence="15 16" key="1">
    <citation type="submission" date="2019-06" db="EMBL/GenBank/DDBJ databases">
        <title>Whole genome sequence for Cellvibrionaceae sp. R142.</title>
        <authorList>
            <person name="Wang G."/>
        </authorList>
    </citation>
    <scope>NUCLEOTIDE SEQUENCE [LARGE SCALE GENOMIC DNA]</scope>
    <source>
        <strain evidence="15 16">R142</strain>
    </source>
</reference>
<evidence type="ECO:0000256" key="12">
    <source>
        <dbReference type="HAMAP-Rule" id="MF_00036"/>
    </source>
</evidence>
<feature type="binding site" evidence="12">
    <location>
        <position position="556"/>
    </location>
    <ligand>
        <name>Zn(2+)</name>
        <dbReference type="ChEBI" id="CHEBI:29105"/>
    </ligand>
</feature>
<protein>
    <recommendedName>
        <fullName evidence="12">Alanine--tRNA ligase</fullName>
        <ecNumber evidence="12">6.1.1.7</ecNumber>
    </recommendedName>
    <alternativeName>
        <fullName evidence="12">Alanyl-tRNA synthetase</fullName>
        <shortName evidence="12">AlaRS</shortName>
    </alternativeName>
</protein>
<evidence type="ECO:0000256" key="13">
    <source>
        <dbReference type="SAM" id="Coils"/>
    </source>
</evidence>
<dbReference type="GO" id="GO:0004813">
    <property type="term" value="F:alanine-tRNA ligase activity"/>
    <property type="evidence" value="ECO:0007669"/>
    <property type="project" value="UniProtKB-UniRule"/>
</dbReference>
<dbReference type="Pfam" id="PF01411">
    <property type="entry name" value="tRNA-synt_2c"/>
    <property type="match status" value="1"/>
</dbReference>
<dbReference type="InterPro" id="IPR050058">
    <property type="entry name" value="Ala-tRNA_ligase"/>
</dbReference>
<dbReference type="FunFam" id="3.10.310.40:FF:000001">
    <property type="entry name" value="Alanine--tRNA ligase"/>
    <property type="match status" value="1"/>
</dbReference>
<dbReference type="InterPro" id="IPR018163">
    <property type="entry name" value="Thr/Ala-tRNA-synth_IIc_edit"/>
</dbReference>
<evidence type="ECO:0000256" key="8">
    <source>
        <dbReference type="ARBA" id="ARBA00022840"/>
    </source>
</evidence>
<organism evidence="15 16">
    <name type="scientific">Exilibacterium tricleocarpae</name>
    <dbReference type="NCBI Taxonomy" id="2591008"/>
    <lineage>
        <taxon>Bacteria</taxon>
        <taxon>Pseudomonadati</taxon>
        <taxon>Pseudomonadota</taxon>
        <taxon>Gammaproteobacteria</taxon>
        <taxon>Cellvibrionales</taxon>
        <taxon>Cellvibrionaceae</taxon>
        <taxon>Exilibacterium</taxon>
    </lineage>
</organism>
<dbReference type="InterPro" id="IPR023033">
    <property type="entry name" value="Ala_tRNA_ligase_euk/bac"/>
</dbReference>
<evidence type="ECO:0000256" key="6">
    <source>
        <dbReference type="ARBA" id="ARBA00022741"/>
    </source>
</evidence>
<dbReference type="HAMAP" id="MF_00036_B">
    <property type="entry name" value="Ala_tRNA_synth_B"/>
    <property type="match status" value="1"/>
</dbReference>
<dbReference type="Gene3D" id="3.10.310.40">
    <property type="match status" value="1"/>
</dbReference>
<evidence type="ECO:0000256" key="2">
    <source>
        <dbReference type="ARBA" id="ARBA00008226"/>
    </source>
</evidence>
<dbReference type="FunFam" id="3.30.980.10:FF:000004">
    <property type="entry name" value="Alanine--tRNA ligase, cytoplasmic"/>
    <property type="match status" value="1"/>
</dbReference>
<evidence type="ECO:0000256" key="9">
    <source>
        <dbReference type="ARBA" id="ARBA00022884"/>
    </source>
</evidence>
<dbReference type="NCBIfam" id="TIGR00344">
    <property type="entry name" value="alaS"/>
    <property type="match status" value="1"/>
</dbReference>
<dbReference type="SUPFAM" id="SSF101353">
    <property type="entry name" value="Putative anticodon-binding domain of alanyl-tRNA synthetase (AlaRS)"/>
    <property type="match status" value="1"/>
</dbReference>
<dbReference type="PRINTS" id="PR00980">
    <property type="entry name" value="TRNASYNTHALA"/>
</dbReference>
<dbReference type="OrthoDB" id="9803884at2"/>
<dbReference type="InterPro" id="IPR018164">
    <property type="entry name" value="Ala-tRNA-synth_IIc_N"/>
</dbReference>
<gene>
    <name evidence="12 15" type="primary">alaS</name>
    <name evidence="15" type="ORF">FKG94_03355</name>
</gene>
<dbReference type="PANTHER" id="PTHR11777">
    <property type="entry name" value="ALANYL-TRNA SYNTHETASE"/>
    <property type="match status" value="1"/>
</dbReference>
<comment type="cofactor">
    <cofactor evidence="12">
        <name>Zn(2+)</name>
        <dbReference type="ChEBI" id="CHEBI:29105"/>
    </cofactor>
    <text evidence="12">Binds 1 zinc ion per subunit.</text>
</comment>
<keyword evidence="11 12" id="KW-0030">Aminoacyl-tRNA synthetase</keyword>
<evidence type="ECO:0000256" key="4">
    <source>
        <dbReference type="ARBA" id="ARBA00022598"/>
    </source>
</evidence>
<keyword evidence="7 12" id="KW-0862">Zinc</keyword>
<dbReference type="Pfam" id="PF02272">
    <property type="entry name" value="DHHA1"/>
    <property type="match status" value="1"/>
</dbReference>
<feature type="binding site" evidence="12">
    <location>
        <position position="659"/>
    </location>
    <ligand>
        <name>Zn(2+)</name>
        <dbReference type="ChEBI" id="CHEBI:29105"/>
    </ligand>
</feature>
<keyword evidence="6 12" id="KW-0547">Nucleotide-binding</keyword>
<dbReference type="Proteomes" id="UP000319732">
    <property type="component" value="Unassembled WGS sequence"/>
</dbReference>
<dbReference type="GO" id="GO:0045892">
    <property type="term" value="P:negative regulation of DNA-templated transcription"/>
    <property type="evidence" value="ECO:0007669"/>
    <property type="project" value="TreeGrafter"/>
</dbReference>
<dbReference type="EC" id="6.1.1.7" evidence="12"/>
<evidence type="ECO:0000256" key="11">
    <source>
        <dbReference type="ARBA" id="ARBA00023146"/>
    </source>
</evidence>
<dbReference type="Gene3D" id="3.30.54.20">
    <property type="match status" value="1"/>
</dbReference>
<dbReference type="GO" id="GO:0008270">
    <property type="term" value="F:zinc ion binding"/>
    <property type="evidence" value="ECO:0007669"/>
    <property type="project" value="UniProtKB-UniRule"/>
</dbReference>
<name>A0A545U6Z4_9GAMM</name>
<accession>A0A545U6Z4</accession>
<dbReference type="RefSeq" id="WP_142903037.1">
    <property type="nucleotide sequence ID" value="NZ_ML660088.1"/>
</dbReference>
<comment type="subcellular location">
    <subcellularLocation>
        <location evidence="1 12">Cytoplasm</location>
    </subcellularLocation>
</comment>
<evidence type="ECO:0000256" key="1">
    <source>
        <dbReference type="ARBA" id="ARBA00004496"/>
    </source>
</evidence>
<dbReference type="FunFam" id="2.40.30.130:FF:000001">
    <property type="entry name" value="Alanine--tRNA ligase"/>
    <property type="match status" value="1"/>
</dbReference>
<proteinExistence type="inferred from homology"/>
<evidence type="ECO:0000256" key="7">
    <source>
        <dbReference type="ARBA" id="ARBA00022833"/>
    </source>
</evidence>
<dbReference type="Gene3D" id="3.30.930.10">
    <property type="entry name" value="Bira Bifunctional Protein, Domain 2"/>
    <property type="match status" value="1"/>
</dbReference>
<comment type="function">
    <text evidence="12">Catalyzes the attachment of alanine to tRNA(Ala) in a two-step reaction: alanine is first activated by ATP to form Ala-AMP and then transferred to the acceptor end of tRNA(Ala). Also edits incorrectly charged Ser-tRNA(Ala) and Gly-tRNA(Ala) via its editing domain.</text>
</comment>
<feature type="binding site" evidence="12">
    <location>
        <position position="655"/>
    </location>
    <ligand>
        <name>Zn(2+)</name>
        <dbReference type="ChEBI" id="CHEBI:29105"/>
    </ligand>
</feature>
<dbReference type="Pfam" id="PF07973">
    <property type="entry name" value="tRNA_SAD"/>
    <property type="match status" value="1"/>
</dbReference>
<dbReference type="InterPro" id="IPR045864">
    <property type="entry name" value="aa-tRNA-synth_II/BPL/LPL"/>
</dbReference>
<dbReference type="InterPro" id="IPR009000">
    <property type="entry name" value="Transl_B-barrel_sf"/>
</dbReference>
<dbReference type="PROSITE" id="PS50860">
    <property type="entry name" value="AA_TRNA_LIGASE_II_ALA"/>
    <property type="match status" value="1"/>
</dbReference>
<feature type="domain" description="Alanyl-transfer RNA synthetases family profile" evidence="14">
    <location>
        <begin position="1"/>
        <end position="698"/>
    </location>
</feature>
<dbReference type="InterPro" id="IPR003156">
    <property type="entry name" value="DHHA1_dom"/>
</dbReference>
<dbReference type="GO" id="GO:0002161">
    <property type="term" value="F:aminoacyl-tRNA deacylase activity"/>
    <property type="evidence" value="ECO:0007669"/>
    <property type="project" value="TreeGrafter"/>
</dbReference>
<keyword evidence="16" id="KW-1185">Reference proteome</keyword>
<keyword evidence="13" id="KW-0175">Coiled coil</keyword>
<dbReference type="GO" id="GO:0005524">
    <property type="term" value="F:ATP binding"/>
    <property type="evidence" value="ECO:0007669"/>
    <property type="project" value="UniProtKB-UniRule"/>
</dbReference>
<dbReference type="GO" id="GO:0005829">
    <property type="term" value="C:cytosol"/>
    <property type="evidence" value="ECO:0007669"/>
    <property type="project" value="TreeGrafter"/>
</dbReference>
<evidence type="ECO:0000313" key="16">
    <source>
        <dbReference type="Proteomes" id="UP000319732"/>
    </source>
</evidence>
<dbReference type="InterPro" id="IPR018165">
    <property type="entry name" value="Ala-tRNA-synth_IIc_core"/>
</dbReference>
<dbReference type="Gene3D" id="2.40.30.130">
    <property type="match status" value="1"/>
</dbReference>
<keyword evidence="4 12" id="KW-0436">Ligase</keyword>
<dbReference type="AlphaFoldDB" id="A0A545U6Z4"/>